<dbReference type="Gene3D" id="3.40.50.10310">
    <property type="entry name" value="Creatininase"/>
    <property type="match status" value="1"/>
</dbReference>
<dbReference type="GO" id="GO:0009231">
    <property type="term" value="P:riboflavin biosynthetic process"/>
    <property type="evidence" value="ECO:0007669"/>
    <property type="project" value="TreeGrafter"/>
</dbReference>
<dbReference type="GO" id="GO:0016811">
    <property type="term" value="F:hydrolase activity, acting on carbon-nitrogen (but not peptide) bonds, in linear amides"/>
    <property type="evidence" value="ECO:0007669"/>
    <property type="project" value="TreeGrafter"/>
</dbReference>
<evidence type="ECO:0000313" key="5">
    <source>
        <dbReference type="EMBL" id="SVE36918.1"/>
    </source>
</evidence>
<accession>A0A383CZ46</accession>
<evidence type="ECO:0000256" key="1">
    <source>
        <dbReference type="ARBA" id="ARBA00001947"/>
    </source>
</evidence>
<organism evidence="5">
    <name type="scientific">marine metagenome</name>
    <dbReference type="NCBI Taxonomy" id="408172"/>
    <lineage>
        <taxon>unclassified sequences</taxon>
        <taxon>metagenomes</taxon>
        <taxon>ecological metagenomes</taxon>
    </lineage>
</organism>
<name>A0A383CZ46_9ZZZZ</name>
<dbReference type="InterPro" id="IPR003785">
    <property type="entry name" value="Creatininase/forma_Hydrolase"/>
</dbReference>
<dbReference type="InterPro" id="IPR024087">
    <property type="entry name" value="Creatininase-like_sf"/>
</dbReference>
<dbReference type="PANTHER" id="PTHR35005">
    <property type="entry name" value="3-DEHYDRO-SCYLLO-INOSOSE HYDROLASE"/>
    <property type="match status" value="1"/>
</dbReference>
<sequence length="218" mass="22715">MPVHHLSDMTWEEVRDADLDHAVAILPIGAVEAHGPHLPLGTDVIIAEVMAKSGARELAGLGHSVLILPPLWYTAAAFARAFPGTIGVKADTVRRLILDIGIALTEQGISTLAIANAHLDPEHVATLRAAAAEAPAGLRIVFLDLTRRAAAGRLGEEFQTGACHAGQFEGSVVMAEAPSLVRTEVAAALEPNPASLSDAIREGNTTFADAGGPRAYFG</sequence>
<dbReference type="GO" id="GO:0046872">
    <property type="term" value="F:metal ion binding"/>
    <property type="evidence" value="ECO:0007669"/>
    <property type="project" value="UniProtKB-KW"/>
</dbReference>
<dbReference type="Pfam" id="PF02633">
    <property type="entry name" value="Creatininase"/>
    <property type="match status" value="1"/>
</dbReference>
<proteinExistence type="predicted"/>
<dbReference type="AlphaFoldDB" id="A0A383CZ46"/>
<comment type="cofactor">
    <cofactor evidence="1">
        <name>Zn(2+)</name>
        <dbReference type="ChEBI" id="CHEBI:29105"/>
    </cofactor>
</comment>
<evidence type="ECO:0008006" key="6">
    <source>
        <dbReference type="Google" id="ProtNLM"/>
    </source>
</evidence>
<dbReference type="PANTHER" id="PTHR35005:SF1">
    <property type="entry name" value="2-AMINO-5-FORMYLAMINO-6-RIBOSYLAMINOPYRIMIDIN-4(3H)-ONE 5'-MONOPHOSPHATE DEFORMYLASE"/>
    <property type="match status" value="1"/>
</dbReference>
<evidence type="ECO:0000256" key="2">
    <source>
        <dbReference type="ARBA" id="ARBA00022723"/>
    </source>
</evidence>
<keyword evidence="2" id="KW-0479">Metal-binding</keyword>
<reference evidence="5" key="1">
    <citation type="submission" date="2018-05" db="EMBL/GenBank/DDBJ databases">
        <authorList>
            <person name="Lanie J.A."/>
            <person name="Ng W.-L."/>
            <person name="Kazmierczak K.M."/>
            <person name="Andrzejewski T.M."/>
            <person name="Davidsen T.M."/>
            <person name="Wayne K.J."/>
            <person name="Tettelin H."/>
            <person name="Glass J.I."/>
            <person name="Rusch D."/>
            <person name="Podicherti R."/>
            <person name="Tsui H.-C.T."/>
            <person name="Winkler M.E."/>
        </authorList>
    </citation>
    <scope>NUCLEOTIDE SEQUENCE</scope>
</reference>
<dbReference type="EMBL" id="UINC01212543">
    <property type="protein sequence ID" value="SVE36918.1"/>
    <property type="molecule type" value="Genomic_DNA"/>
</dbReference>
<gene>
    <name evidence="5" type="ORF">METZ01_LOCUS489772</name>
</gene>
<dbReference type="SUPFAM" id="SSF102215">
    <property type="entry name" value="Creatininase"/>
    <property type="match status" value="1"/>
</dbReference>
<protein>
    <recommendedName>
        <fullName evidence="6">Creatinine amidohydrolase</fullName>
    </recommendedName>
</protein>
<feature type="non-terminal residue" evidence="5">
    <location>
        <position position="218"/>
    </location>
</feature>
<keyword evidence="3" id="KW-0378">Hydrolase</keyword>
<evidence type="ECO:0000256" key="4">
    <source>
        <dbReference type="ARBA" id="ARBA00022833"/>
    </source>
</evidence>
<keyword evidence="4" id="KW-0862">Zinc</keyword>
<evidence type="ECO:0000256" key="3">
    <source>
        <dbReference type="ARBA" id="ARBA00022801"/>
    </source>
</evidence>